<protein>
    <submittedName>
        <fullName evidence="4">Uncharacterized protein</fullName>
    </submittedName>
</protein>
<evidence type="ECO:0000256" key="2">
    <source>
        <dbReference type="ARBA" id="ARBA00022857"/>
    </source>
</evidence>
<dbReference type="EMBL" id="SKBQ01000010">
    <property type="protein sequence ID" value="TPX18700.1"/>
    <property type="molecule type" value="Genomic_DNA"/>
</dbReference>
<accession>A0A507BPL9</accession>
<dbReference type="SUPFAM" id="SSF51735">
    <property type="entry name" value="NAD(P)-binding Rossmann-fold domains"/>
    <property type="match status" value="1"/>
</dbReference>
<sequence>MSFPYKRCLLVGATSGIGAAMADKLIEEGVKVIAAGRRQERLDAFVQKHGSEKASGVKFDITDKGNMDAFVSQIVEDFPDLDCVFLNAGTQAQHRLSRPAEVVLEGFHAEFNTNFTSIVDLSLKFLPHLQAKEQPTSLIFTGSNLAIVPAATLPAYSASKAALNAYVCCLRAQNHRFGTKIIEIWPPVVQTCAGELHDYVGKERGRSYGMPADQFANQVYVKLAAGEEEVIIGTVGRPDMEPLFREVAHGRKRLTDELSQLMLSHFEL</sequence>
<dbReference type="STRING" id="1093900.A0A507BPL9"/>
<dbReference type="RefSeq" id="XP_031000411.1">
    <property type="nucleotide sequence ID" value="XM_031136759.1"/>
</dbReference>
<reference evidence="4 5" key="1">
    <citation type="submission" date="2019-06" db="EMBL/GenBank/DDBJ databases">
        <title>Draft genome sequence of the filamentous fungus Phialemoniopsis curvata isolated from diesel fuel.</title>
        <authorList>
            <person name="Varaljay V.A."/>
            <person name="Lyon W.J."/>
            <person name="Crouch A.L."/>
            <person name="Drake C.E."/>
            <person name="Hollomon J.M."/>
            <person name="Nadeau L.J."/>
            <person name="Nunn H.S."/>
            <person name="Stevenson B.S."/>
            <person name="Bojanowski C.L."/>
            <person name="Crookes-Goodson W.J."/>
        </authorList>
    </citation>
    <scope>NUCLEOTIDE SEQUENCE [LARGE SCALE GENOMIC DNA]</scope>
    <source>
        <strain evidence="4 5">D216</strain>
    </source>
</reference>
<dbReference type="Pfam" id="PF00106">
    <property type="entry name" value="adh_short"/>
    <property type="match status" value="1"/>
</dbReference>
<evidence type="ECO:0000313" key="5">
    <source>
        <dbReference type="Proteomes" id="UP000319257"/>
    </source>
</evidence>
<evidence type="ECO:0000256" key="1">
    <source>
        <dbReference type="ARBA" id="ARBA00006484"/>
    </source>
</evidence>
<dbReference type="PANTHER" id="PTHR43669">
    <property type="entry name" value="5-KETO-D-GLUCONATE 5-REDUCTASE"/>
    <property type="match status" value="1"/>
</dbReference>
<dbReference type="GeneID" id="41970004"/>
<organism evidence="4 5">
    <name type="scientific">Thyridium curvatum</name>
    <dbReference type="NCBI Taxonomy" id="1093900"/>
    <lineage>
        <taxon>Eukaryota</taxon>
        <taxon>Fungi</taxon>
        <taxon>Dikarya</taxon>
        <taxon>Ascomycota</taxon>
        <taxon>Pezizomycotina</taxon>
        <taxon>Sordariomycetes</taxon>
        <taxon>Sordariomycetidae</taxon>
        <taxon>Thyridiales</taxon>
        <taxon>Thyridiaceae</taxon>
        <taxon>Thyridium</taxon>
    </lineage>
</organism>
<comment type="caution">
    <text evidence="4">The sequence shown here is derived from an EMBL/GenBank/DDBJ whole genome shotgun (WGS) entry which is preliminary data.</text>
</comment>
<evidence type="ECO:0000256" key="3">
    <source>
        <dbReference type="ARBA" id="ARBA00023002"/>
    </source>
</evidence>
<dbReference type="OrthoDB" id="37659at2759"/>
<keyword evidence="2" id="KW-0521">NADP</keyword>
<evidence type="ECO:0000313" key="4">
    <source>
        <dbReference type="EMBL" id="TPX18700.1"/>
    </source>
</evidence>
<dbReference type="InterPro" id="IPR020904">
    <property type="entry name" value="Sc_DH/Rdtase_CS"/>
</dbReference>
<dbReference type="Proteomes" id="UP000319257">
    <property type="component" value="Unassembled WGS sequence"/>
</dbReference>
<dbReference type="AlphaFoldDB" id="A0A507BPL9"/>
<gene>
    <name evidence="4" type="ORF">E0L32_002557</name>
</gene>
<dbReference type="InParanoid" id="A0A507BPL9"/>
<dbReference type="InterPro" id="IPR002347">
    <property type="entry name" value="SDR_fam"/>
</dbReference>
<dbReference type="PROSITE" id="PS00061">
    <property type="entry name" value="ADH_SHORT"/>
    <property type="match status" value="1"/>
</dbReference>
<comment type="similarity">
    <text evidence="1">Belongs to the short-chain dehydrogenases/reductases (SDR) family.</text>
</comment>
<dbReference type="InterPro" id="IPR036291">
    <property type="entry name" value="NAD(P)-bd_dom_sf"/>
</dbReference>
<dbReference type="GO" id="GO:0016491">
    <property type="term" value="F:oxidoreductase activity"/>
    <property type="evidence" value="ECO:0007669"/>
    <property type="project" value="UniProtKB-KW"/>
</dbReference>
<proteinExistence type="inferred from homology"/>
<keyword evidence="5" id="KW-1185">Reference proteome</keyword>
<name>A0A507BPL9_9PEZI</name>
<dbReference type="PANTHER" id="PTHR43669:SF15">
    <property type="entry name" value="OXIDOREDUCTASE, SHORT-CHAIN DEHYDROGENASE_REDUCTASE FAMILY (AFU_ORTHOLOGUE AFUA_1G01330)"/>
    <property type="match status" value="1"/>
</dbReference>
<keyword evidence="3" id="KW-0560">Oxidoreductase</keyword>
<dbReference type="Gene3D" id="3.40.50.720">
    <property type="entry name" value="NAD(P)-binding Rossmann-like Domain"/>
    <property type="match status" value="1"/>
</dbReference>
<dbReference type="PRINTS" id="PR00081">
    <property type="entry name" value="GDHRDH"/>
</dbReference>